<organism evidence="1 2">
    <name type="scientific">Ancylostoma ceylanicum</name>
    <dbReference type="NCBI Taxonomy" id="53326"/>
    <lineage>
        <taxon>Eukaryota</taxon>
        <taxon>Metazoa</taxon>
        <taxon>Ecdysozoa</taxon>
        <taxon>Nematoda</taxon>
        <taxon>Chromadorea</taxon>
        <taxon>Rhabditida</taxon>
        <taxon>Rhabditina</taxon>
        <taxon>Rhabditomorpha</taxon>
        <taxon>Strongyloidea</taxon>
        <taxon>Ancylostomatidae</taxon>
        <taxon>Ancylostomatinae</taxon>
        <taxon>Ancylostoma</taxon>
    </lineage>
</organism>
<evidence type="ECO:0000313" key="1">
    <source>
        <dbReference type="EMBL" id="EYC12191.1"/>
    </source>
</evidence>
<dbReference type="Proteomes" id="UP000024635">
    <property type="component" value="Unassembled WGS sequence"/>
</dbReference>
<evidence type="ECO:0000313" key="2">
    <source>
        <dbReference type="Proteomes" id="UP000024635"/>
    </source>
</evidence>
<dbReference type="EMBL" id="JARK01001384">
    <property type="protein sequence ID" value="EYC12191.1"/>
    <property type="molecule type" value="Genomic_DNA"/>
</dbReference>
<sequence length="80" mass="9495">MIPTPLKSDGPRYLGKKLKVNGFAVEPQRFSESISRKHTNTRHIYLKDIQMKYNRSRLYNNKTTQHIFARIQFLSKKKSN</sequence>
<name>A0A016UB65_9BILA</name>
<dbReference type="AlphaFoldDB" id="A0A016UB65"/>
<proteinExistence type="predicted"/>
<reference evidence="2" key="1">
    <citation type="journal article" date="2015" name="Nat. Genet.">
        <title>The genome and transcriptome of the zoonotic hookworm Ancylostoma ceylanicum identify infection-specific gene families.</title>
        <authorList>
            <person name="Schwarz E.M."/>
            <person name="Hu Y."/>
            <person name="Antoshechkin I."/>
            <person name="Miller M.M."/>
            <person name="Sternberg P.W."/>
            <person name="Aroian R.V."/>
        </authorList>
    </citation>
    <scope>NUCLEOTIDE SEQUENCE</scope>
    <source>
        <strain evidence="2">HY135</strain>
    </source>
</reference>
<protein>
    <submittedName>
        <fullName evidence="1">Uncharacterized protein</fullName>
    </submittedName>
</protein>
<accession>A0A016UB65</accession>
<comment type="caution">
    <text evidence="1">The sequence shown here is derived from an EMBL/GenBank/DDBJ whole genome shotgun (WGS) entry which is preliminary data.</text>
</comment>
<gene>
    <name evidence="1" type="primary">Acey_s0048.g1659</name>
    <name evidence="1" type="ORF">Y032_0048g1659</name>
</gene>
<keyword evidence="2" id="KW-1185">Reference proteome</keyword>